<comment type="similarity">
    <text evidence="2 10">Belongs to the membrane-bound acyltransferase family. Sterol o-acyltransferase subfamily.</text>
</comment>
<feature type="transmembrane region" description="Helical" evidence="13">
    <location>
        <begin position="503"/>
        <end position="522"/>
    </location>
</feature>
<keyword evidence="8 10" id="KW-0012">Acyltransferase</keyword>
<name>A0A9P6HGW7_9AGAM</name>
<evidence type="ECO:0000256" key="11">
    <source>
        <dbReference type="PIRSR" id="PIRSR000439-1"/>
    </source>
</evidence>
<accession>A0A9P6HGW7</accession>
<gene>
    <name evidence="14" type="ORF">BJ322DRAFT_1005695</name>
</gene>
<dbReference type="EMBL" id="WIUZ02000007">
    <property type="protein sequence ID" value="KAF9785137.1"/>
    <property type="molecule type" value="Genomic_DNA"/>
</dbReference>
<reference evidence="14" key="1">
    <citation type="journal article" date="2020" name="Nat. Commun.">
        <title>Large-scale genome sequencing of mycorrhizal fungi provides insights into the early evolution of symbiotic traits.</title>
        <authorList>
            <person name="Miyauchi S."/>
            <person name="Kiss E."/>
            <person name="Kuo A."/>
            <person name="Drula E."/>
            <person name="Kohler A."/>
            <person name="Sanchez-Garcia M."/>
            <person name="Morin E."/>
            <person name="Andreopoulos B."/>
            <person name="Barry K.W."/>
            <person name="Bonito G."/>
            <person name="Buee M."/>
            <person name="Carver A."/>
            <person name="Chen C."/>
            <person name="Cichocki N."/>
            <person name="Clum A."/>
            <person name="Culley D."/>
            <person name="Crous P.W."/>
            <person name="Fauchery L."/>
            <person name="Girlanda M."/>
            <person name="Hayes R.D."/>
            <person name="Keri Z."/>
            <person name="LaButti K."/>
            <person name="Lipzen A."/>
            <person name="Lombard V."/>
            <person name="Magnuson J."/>
            <person name="Maillard F."/>
            <person name="Murat C."/>
            <person name="Nolan M."/>
            <person name="Ohm R.A."/>
            <person name="Pangilinan J."/>
            <person name="Pereira M.F."/>
            <person name="Perotto S."/>
            <person name="Peter M."/>
            <person name="Pfister S."/>
            <person name="Riley R."/>
            <person name="Sitrit Y."/>
            <person name="Stielow J.B."/>
            <person name="Szollosi G."/>
            <person name="Zifcakova L."/>
            <person name="Stursova M."/>
            <person name="Spatafora J.W."/>
            <person name="Tedersoo L."/>
            <person name="Vaario L.M."/>
            <person name="Yamada A."/>
            <person name="Yan M."/>
            <person name="Wang P."/>
            <person name="Xu J."/>
            <person name="Bruns T."/>
            <person name="Baldrian P."/>
            <person name="Vilgalys R."/>
            <person name="Dunand C."/>
            <person name="Henrissat B."/>
            <person name="Grigoriev I.V."/>
            <person name="Hibbett D."/>
            <person name="Nagy L.G."/>
            <person name="Martin F.M."/>
        </authorList>
    </citation>
    <scope>NUCLEOTIDE SEQUENCE</scope>
    <source>
        <strain evidence="14">UH-Tt-Lm1</strain>
    </source>
</reference>
<keyword evidence="15" id="KW-1185">Reference proteome</keyword>
<evidence type="ECO:0000256" key="3">
    <source>
        <dbReference type="ARBA" id="ARBA00022679"/>
    </source>
</evidence>
<dbReference type="GO" id="GO:0034737">
    <property type="term" value="F:ergosterol O-acyltransferase activity"/>
    <property type="evidence" value="ECO:0007669"/>
    <property type="project" value="TreeGrafter"/>
</dbReference>
<dbReference type="InterPro" id="IPR004299">
    <property type="entry name" value="MBOAT_fam"/>
</dbReference>
<feature type="transmembrane region" description="Helical" evidence="13">
    <location>
        <begin position="175"/>
        <end position="198"/>
    </location>
</feature>
<reference evidence="14" key="2">
    <citation type="submission" date="2020-11" db="EMBL/GenBank/DDBJ databases">
        <authorList>
            <consortium name="DOE Joint Genome Institute"/>
            <person name="Kuo A."/>
            <person name="Miyauchi S."/>
            <person name="Kiss E."/>
            <person name="Drula E."/>
            <person name="Kohler A."/>
            <person name="Sanchez-Garcia M."/>
            <person name="Andreopoulos B."/>
            <person name="Barry K.W."/>
            <person name="Bonito G."/>
            <person name="Buee M."/>
            <person name="Carver A."/>
            <person name="Chen C."/>
            <person name="Cichocki N."/>
            <person name="Clum A."/>
            <person name="Culley D."/>
            <person name="Crous P.W."/>
            <person name="Fauchery L."/>
            <person name="Girlanda M."/>
            <person name="Hayes R."/>
            <person name="Keri Z."/>
            <person name="Labutti K."/>
            <person name="Lipzen A."/>
            <person name="Lombard V."/>
            <person name="Magnuson J."/>
            <person name="Maillard F."/>
            <person name="Morin E."/>
            <person name="Murat C."/>
            <person name="Nolan M."/>
            <person name="Ohm R."/>
            <person name="Pangilinan J."/>
            <person name="Pereira M."/>
            <person name="Perotto S."/>
            <person name="Peter M."/>
            <person name="Riley R."/>
            <person name="Sitrit Y."/>
            <person name="Stielow B."/>
            <person name="Szollosi G."/>
            <person name="Zifcakova L."/>
            <person name="Stursova M."/>
            <person name="Spatafora J.W."/>
            <person name="Tedersoo L."/>
            <person name="Vaario L.-M."/>
            <person name="Yamada A."/>
            <person name="Yan M."/>
            <person name="Wang P."/>
            <person name="Xu J."/>
            <person name="Bruns T."/>
            <person name="Baldrian P."/>
            <person name="Vilgalys R."/>
            <person name="Henrissat B."/>
            <person name="Grigoriev I.V."/>
            <person name="Hibbett D."/>
            <person name="Nagy L.G."/>
            <person name="Martin F.M."/>
        </authorList>
    </citation>
    <scope>NUCLEOTIDE SEQUENCE</scope>
    <source>
        <strain evidence="14">UH-Tt-Lm1</strain>
    </source>
</reference>
<dbReference type="InterPro" id="IPR014371">
    <property type="entry name" value="Oat_ACAT_DAG_ARE"/>
</dbReference>
<keyword evidence="4 13" id="KW-0812">Transmembrane</keyword>
<feature type="transmembrane region" description="Helical" evidence="13">
    <location>
        <begin position="558"/>
        <end position="577"/>
    </location>
</feature>
<feature type="transmembrane region" description="Helical" evidence="13">
    <location>
        <begin position="528"/>
        <end position="546"/>
    </location>
</feature>
<sequence>MITSVYSRVCRTQTPQIIERTSSGGFQSADGTFYVSKPYRSKSTKKLRATITFTPRESHFDTSNASSGTNEFRGFFTLFWISIFLFMTRTYIEGIEANGVPLNLQFAALFFRHALPLALSDLLLVLSTGVCVPFAKLLAKGHIKYHWTGVIIQHAWQTAVLAITVKWTFDRQWPWVQSGFLTLHCLVMIMKMHSYVYVNGYLQWVDHEAKKALEILRKETERVGGYESAVAIAKIYRKEADGASTRSDSGSSTPEAPDVPNGGKPYLEVEVSAAAVLRQRLAVAAAAASSRNETTVTDPVTEFTEEPGPHPLIDHPDEKIAELAKEFSELDSELVSTGPQKVRWPNNIGWGNFADYQLIPTLVYDLEYPRTERIRPLYVFEKTVATFGTFTLLYSVTEVFILPKIHQASFFRAMLDLALPFMVAYLLLFYIIFECICNGFAELSRFADRQFYEDWTGDPDLSRWNSTSWDEFSRKWNKPVHQFLLRHVYTSTMRSYKLSKTSAMLITFLLSAAIHELVMVVVTQKIRMYLFMAQLIQIPLIAIGRTPEIRRNKILGNVFFWVSLFSGFPLLCVLYVVH</sequence>
<dbReference type="PIRSF" id="PIRSF000439">
    <property type="entry name" value="Oat_ACAT_DAG_ARE"/>
    <property type="match status" value="1"/>
</dbReference>
<dbReference type="Proteomes" id="UP000736335">
    <property type="component" value="Unassembled WGS sequence"/>
</dbReference>
<keyword evidence="3 10" id="KW-0808">Transferase</keyword>
<dbReference type="GO" id="GO:0005789">
    <property type="term" value="C:endoplasmic reticulum membrane"/>
    <property type="evidence" value="ECO:0007669"/>
    <property type="project" value="UniProtKB-SubCell"/>
</dbReference>
<feature type="transmembrane region" description="Helical" evidence="13">
    <location>
        <begin position="74"/>
        <end position="92"/>
    </location>
</feature>
<protein>
    <recommendedName>
        <fullName evidence="10">O-acyltransferase</fullName>
    </recommendedName>
</protein>
<organism evidence="14 15">
    <name type="scientific">Thelephora terrestris</name>
    <dbReference type="NCBI Taxonomy" id="56493"/>
    <lineage>
        <taxon>Eukaryota</taxon>
        <taxon>Fungi</taxon>
        <taxon>Dikarya</taxon>
        <taxon>Basidiomycota</taxon>
        <taxon>Agaricomycotina</taxon>
        <taxon>Agaricomycetes</taxon>
        <taxon>Thelephorales</taxon>
        <taxon>Thelephoraceae</taxon>
        <taxon>Thelephora</taxon>
    </lineage>
</organism>
<dbReference type="GO" id="GO:0008204">
    <property type="term" value="P:ergosterol metabolic process"/>
    <property type="evidence" value="ECO:0007669"/>
    <property type="project" value="TreeGrafter"/>
</dbReference>
<comment type="function">
    <text evidence="9">Sterol O-acyltransferase that catalyzes the formation of stery esters.</text>
</comment>
<evidence type="ECO:0000256" key="6">
    <source>
        <dbReference type="ARBA" id="ARBA00022989"/>
    </source>
</evidence>
<comment type="caution">
    <text evidence="14">The sequence shown here is derived from an EMBL/GenBank/DDBJ whole genome shotgun (WGS) entry which is preliminary data.</text>
</comment>
<feature type="transmembrane region" description="Helical" evidence="13">
    <location>
        <begin position="147"/>
        <end position="169"/>
    </location>
</feature>
<feature type="compositionally biased region" description="Polar residues" evidence="12">
    <location>
        <begin position="244"/>
        <end position="254"/>
    </location>
</feature>
<evidence type="ECO:0000313" key="15">
    <source>
        <dbReference type="Proteomes" id="UP000736335"/>
    </source>
</evidence>
<proteinExistence type="inferred from homology"/>
<feature type="transmembrane region" description="Helical" evidence="13">
    <location>
        <begin position="383"/>
        <end position="402"/>
    </location>
</feature>
<evidence type="ECO:0000256" key="13">
    <source>
        <dbReference type="SAM" id="Phobius"/>
    </source>
</evidence>
<evidence type="ECO:0000256" key="4">
    <source>
        <dbReference type="ARBA" id="ARBA00022692"/>
    </source>
</evidence>
<dbReference type="PANTHER" id="PTHR10408">
    <property type="entry name" value="STEROL O-ACYLTRANSFERASE"/>
    <property type="match status" value="1"/>
</dbReference>
<feature type="region of interest" description="Disordered" evidence="12">
    <location>
        <begin position="293"/>
        <end position="313"/>
    </location>
</feature>
<evidence type="ECO:0000256" key="2">
    <source>
        <dbReference type="ARBA" id="ARBA00009010"/>
    </source>
</evidence>
<feature type="transmembrane region" description="Helical" evidence="13">
    <location>
        <begin position="422"/>
        <end position="441"/>
    </location>
</feature>
<evidence type="ECO:0000256" key="12">
    <source>
        <dbReference type="SAM" id="MobiDB-lite"/>
    </source>
</evidence>
<keyword evidence="7 10" id="KW-0472">Membrane</keyword>
<dbReference type="Pfam" id="PF03062">
    <property type="entry name" value="MBOAT"/>
    <property type="match status" value="1"/>
</dbReference>
<dbReference type="AlphaFoldDB" id="A0A9P6HGW7"/>
<dbReference type="PANTHER" id="PTHR10408:SF9">
    <property type="entry name" value="STEROL O-ACYLTRANSFERASE 2-RELATED"/>
    <property type="match status" value="1"/>
</dbReference>
<evidence type="ECO:0000256" key="7">
    <source>
        <dbReference type="ARBA" id="ARBA00023136"/>
    </source>
</evidence>
<evidence type="ECO:0000256" key="8">
    <source>
        <dbReference type="ARBA" id="ARBA00023315"/>
    </source>
</evidence>
<feature type="active site" evidence="11">
    <location>
        <position position="515"/>
    </location>
</feature>
<evidence type="ECO:0000313" key="14">
    <source>
        <dbReference type="EMBL" id="KAF9785137.1"/>
    </source>
</evidence>
<evidence type="ECO:0000256" key="1">
    <source>
        <dbReference type="ARBA" id="ARBA00004477"/>
    </source>
</evidence>
<keyword evidence="5 10" id="KW-0256">Endoplasmic reticulum</keyword>
<feature type="transmembrane region" description="Helical" evidence="13">
    <location>
        <begin position="112"/>
        <end position="135"/>
    </location>
</feature>
<evidence type="ECO:0000256" key="9">
    <source>
        <dbReference type="ARBA" id="ARBA00023568"/>
    </source>
</evidence>
<dbReference type="OrthoDB" id="10039049at2759"/>
<keyword evidence="6 13" id="KW-1133">Transmembrane helix</keyword>
<evidence type="ECO:0000256" key="10">
    <source>
        <dbReference type="PIRNR" id="PIRNR000439"/>
    </source>
</evidence>
<feature type="region of interest" description="Disordered" evidence="12">
    <location>
        <begin position="243"/>
        <end position="264"/>
    </location>
</feature>
<comment type="subcellular location">
    <subcellularLocation>
        <location evidence="1 10">Endoplasmic reticulum membrane</location>
        <topology evidence="1 10">Multi-pass membrane protein</topology>
    </subcellularLocation>
</comment>
<evidence type="ECO:0000256" key="5">
    <source>
        <dbReference type="ARBA" id="ARBA00022824"/>
    </source>
</evidence>